<dbReference type="InterPro" id="IPR047197">
    <property type="entry name" value="THYN1-like_EVE"/>
</dbReference>
<organism evidence="2 3">
    <name type="scientific">Romeriopsis navalis LEGE 11480</name>
    <dbReference type="NCBI Taxonomy" id="2777977"/>
    <lineage>
        <taxon>Bacteria</taxon>
        <taxon>Bacillati</taxon>
        <taxon>Cyanobacteriota</taxon>
        <taxon>Cyanophyceae</taxon>
        <taxon>Leptolyngbyales</taxon>
        <taxon>Leptolyngbyaceae</taxon>
        <taxon>Romeriopsis</taxon>
        <taxon>Romeriopsis navalis</taxon>
    </lineage>
</organism>
<dbReference type="Proteomes" id="UP000625316">
    <property type="component" value="Unassembled WGS sequence"/>
</dbReference>
<proteinExistence type="predicted"/>
<dbReference type="InterPro" id="IPR015947">
    <property type="entry name" value="PUA-like_sf"/>
</dbReference>
<dbReference type="SUPFAM" id="SSF88697">
    <property type="entry name" value="PUA domain-like"/>
    <property type="match status" value="1"/>
</dbReference>
<protein>
    <submittedName>
        <fullName evidence="2">EVE domain-containing protein</fullName>
    </submittedName>
</protein>
<dbReference type="EMBL" id="JADEXQ010000046">
    <property type="protein sequence ID" value="MBE9030862.1"/>
    <property type="molecule type" value="Genomic_DNA"/>
</dbReference>
<evidence type="ECO:0000313" key="3">
    <source>
        <dbReference type="Proteomes" id="UP000625316"/>
    </source>
</evidence>
<dbReference type="InterPro" id="IPR002740">
    <property type="entry name" value="EVE_domain"/>
</dbReference>
<feature type="domain" description="EVE" evidence="1">
    <location>
        <begin position="2"/>
        <end position="147"/>
    </location>
</feature>
<dbReference type="InterPro" id="IPR052181">
    <property type="entry name" value="5hmC_binding"/>
</dbReference>
<comment type="caution">
    <text evidence="2">The sequence shown here is derived from an EMBL/GenBank/DDBJ whole genome shotgun (WGS) entry which is preliminary data.</text>
</comment>
<dbReference type="PANTHER" id="PTHR14087:SF7">
    <property type="entry name" value="THYMOCYTE NUCLEAR PROTEIN 1"/>
    <property type="match status" value="1"/>
</dbReference>
<keyword evidence="3" id="KW-1185">Reference proteome</keyword>
<evidence type="ECO:0000259" key="1">
    <source>
        <dbReference type="Pfam" id="PF01878"/>
    </source>
</evidence>
<dbReference type="CDD" id="cd21133">
    <property type="entry name" value="EVE"/>
    <property type="match status" value="1"/>
</dbReference>
<evidence type="ECO:0000313" key="2">
    <source>
        <dbReference type="EMBL" id="MBE9030862.1"/>
    </source>
</evidence>
<reference evidence="2" key="1">
    <citation type="submission" date="2020-10" db="EMBL/GenBank/DDBJ databases">
        <authorList>
            <person name="Castelo-Branco R."/>
            <person name="Eusebio N."/>
            <person name="Adriana R."/>
            <person name="Vieira A."/>
            <person name="Brugerolle De Fraissinette N."/>
            <person name="Rezende De Castro R."/>
            <person name="Schneider M.P."/>
            <person name="Vasconcelos V."/>
            <person name="Leao P.N."/>
        </authorList>
    </citation>
    <scope>NUCLEOTIDE SEQUENCE</scope>
    <source>
        <strain evidence="2">LEGE 11480</strain>
    </source>
</reference>
<sequence length="155" mass="17820">MAYWLIKSEPDVYGIEAMRQENIGIWDGVRNYQARNFLKSMKSGDLVFFYHSNTKPPGIAGLVQVVETMVVDPSQFEVDGEYYDPKSTPEYPRWHTVKVQFLEALPELLELNTLREQFEPEELLLVKRGSRLSVIPIADNVAQRLFKLGGFKHSA</sequence>
<accession>A0A928VQU9</accession>
<gene>
    <name evidence="2" type="ORF">IQ266_14090</name>
</gene>
<dbReference type="RefSeq" id="WP_264325691.1">
    <property type="nucleotide sequence ID" value="NZ_JADEXQ010000046.1"/>
</dbReference>
<dbReference type="AlphaFoldDB" id="A0A928VQU9"/>
<dbReference type="Gene3D" id="3.10.590.10">
    <property type="entry name" value="ph1033 like domains"/>
    <property type="match status" value="1"/>
</dbReference>
<dbReference type="PANTHER" id="PTHR14087">
    <property type="entry name" value="THYMOCYTE NUCLEAR PROTEIN 1"/>
    <property type="match status" value="1"/>
</dbReference>
<dbReference type="Pfam" id="PF01878">
    <property type="entry name" value="EVE"/>
    <property type="match status" value="1"/>
</dbReference>
<name>A0A928VQU9_9CYAN</name>